<evidence type="ECO:0000313" key="2">
    <source>
        <dbReference type="Proteomes" id="UP000479710"/>
    </source>
</evidence>
<dbReference type="Proteomes" id="UP000479710">
    <property type="component" value="Unassembled WGS sequence"/>
</dbReference>
<dbReference type="InterPro" id="IPR053296">
    <property type="entry name" value="TSET_member_tstB"/>
</dbReference>
<proteinExistence type="predicted"/>
<feature type="non-terminal residue" evidence="1">
    <location>
        <position position="1"/>
    </location>
</feature>
<dbReference type="OrthoDB" id="1736481at2759"/>
<evidence type="ECO:0000313" key="1">
    <source>
        <dbReference type="EMBL" id="KAF0897409.1"/>
    </source>
</evidence>
<dbReference type="PANTHER" id="PTHR48151:SF3">
    <property type="entry name" value="SH3 DOMAIN-CONTAINING PROTEIN"/>
    <property type="match status" value="1"/>
</dbReference>
<sequence length="142" mass="15292">STKLIEIYRNQHNISASGGLSDPAVATGISDLMYDSKDVPKEATLIQTGIDPDLAMVWAAGLEDDVWENNAPAVDKILRRLACSDLGEGARCTAADFWKTSTSSIQNVLDILAGEERLVSYELIKSGFTDIMGHQCALLACC</sequence>
<dbReference type="EMBL" id="SPHZ02000010">
    <property type="protein sequence ID" value="KAF0897409.1"/>
    <property type="molecule type" value="Genomic_DNA"/>
</dbReference>
<dbReference type="AlphaFoldDB" id="A0A6G1CB21"/>
<comment type="caution">
    <text evidence="1">The sequence shown here is derived from an EMBL/GenBank/DDBJ whole genome shotgun (WGS) entry which is preliminary data.</text>
</comment>
<organism evidence="1 2">
    <name type="scientific">Oryza meyeriana var. granulata</name>
    <dbReference type="NCBI Taxonomy" id="110450"/>
    <lineage>
        <taxon>Eukaryota</taxon>
        <taxon>Viridiplantae</taxon>
        <taxon>Streptophyta</taxon>
        <taxon>Embryophyta</taxon>
        <taxon>Tracheophyta</taxon>
        <taxon>Spermatophyta</taxon>
        <taxon>Magnoliopsida</taxon>
        <taxon>Liliopsida</taxon>
        <taxon>Poales</taxon>
        <taxon>Poaceae</taxon>
        <taxon>BOP clade</taxon>
        <taxon>Oryzoideae</taxon>
        <taxon>Oryzeae</taxon>
        <taxon>Oryzinae</taxon>
        <taxon>Oryza</taxon>
        <taxon>Oryza meyeriana</taxon>
    </lineage>
</organism>
<reference evidence="1 2" key="1">
    <citation type="submission" date="2019-11" db="EMBL/GenBank/DDBJ databases">
        <title>Whole genome sequence of Oryza granulata.</title>
        <authorList>
            <person name="Li W."/>
        </authorList>
    </citation>
    <scope>NUCLEOTIDE SEQUENCE [LARGE SCALE GENOMIC DNA]</scope>
    <source>
        <strain evidence="2">cv. Menghai</strain>
        <tissue evidence="1">Leaf</tissue>
    </source>
</reference>
<dbReference type="PANTHER" id="PTHR48151">
    <property type="entry name" value="SH3 DOMAIN-CONTAINING PROTEIN"/>
    <property type="match status" value="1"/>
</dbReference>
<gene>
    <name evidence="1" type="ORF">E2562_036945</name>
</gene>
<accession>A0A6G1CB21</accession>
<protein>
    <submittedName>
        <fullName evidence="1">Uncharacterized protein</fullName>
    </submittedName>
</protein>
<name>A0A6G1CB21_9ORYZ</name>
<keyword evidence="2" id="KW-1185">Reference proteome</keyword>